<evidence type="ECO:0000313" key="4">
    <source>
        <dbReference type="Proteomes" id="UP001341840"/>
    </source>
</evidence>
<accession>A0ABU6XI16</accession>
<comment type="caution">
    <text evidence="3">The sequence shown here is derived from an EMBL/GenBank/DDBJ whole genome shotgun (WGS) entry which is preliminary data.</text>
</comment>
<evidence type="ECO:0000256" key="1">
    <source>
        <dbReference type="SAM" id="MobiDB-lite"/>
    </source>
</evidence>
<gene>
    <name evidence="3" type="ORF">PIB30_046349</name>
</gene>
<feature type="transmembrane region" description="Helical" evidence="2">
    <location>
        <begin position="20"/>
        <end position="42"/>
    </location>
</feature>
<feature type="transmembrane region" description="Helical" evidence="2">
    <location>
        <begin position="125"/>
        <end position="158"/>
    </location>
</feature>
<proteinExistence type="predicted"/>
<evidence type="ECO:0000256" key="2">
    <source>
        <dbReference type="SAM" id="Phobius"/>
    </source>
</evidence>
<reference evidence="3 4" key="1">
    <citation type="journal article" date="2023" name="Plants (Basel)">
        <title>Bridging the Gap: Combining Genomics and Transcriptomics Approaches to Understand Stylosanthes scabra, an Orphan Legume from the Brazilian Caatinga.</title>
        <authorList>
            <person name="Ferreira-Neto J.R.C."/>
            <person name="da Silva M.D."/>
            <person name="Binneck E."/>
            <person name="de Melo N.F."/>
            <person name="da Silva R.H."/>
            <person name="de Melo A.L.T.M."/>
            <person name="Pandolfi V."/>
            <person name="Bustamante F.O."/>
            <person name="Brasileiro-Vidal A.C."/>
            <person name="Benko-Iseppon A.M."/>
        </authorList>
    </citation>
    <scope>NUCLEOTIDE SEQUENCE [LARGE SCALE GENOMIC DNA]</scope>
    <source>
        <tissue evidence="3">Leaves</tissue>
    </source>
</reference>
<protein>
    <submittedName>
        <fullName evidence="3">Uncharacterized protein</fullName>
    </submittedName>
</protein>
<keyword evidence="2" id="KW-0812">Transmembrane</keyword>
<dbReference type="EMBL" id="JASCZI010211737">
    <property type="protein sequence ID" value="MED6196313.1"/>
    <property type="molecule type" value="Genomic_DNA"/>
</dbReference>
<keyword evidence="2" id="KW-1133">Transmembrane helix</keyword>
<evidence type="ECO:0000313" key="3">
    <source>
        <dbReference type="EMBL" id="MED6196313.1"/>
    </source>
</evidence>
<organism evidence="3 4">
    <name type="scientific">Stylosanthes scabra</name>
    <dbReference type="NCBI Taxonomy" id="79078"/>
    <lineage>
        <taxon>Eukaryota</taxon>
        <taxon>Viridiplantae</taxon>
        <taxon>Streptophyta</taxon>
        <taxon>Embryophyta</taxon>
        <taxon>Tracheophyta</taxon>
        <taxon>Spermatophyta</taxon>
        <taxon>Magnoliopsida</taxon>
        <taxon>eudicotyledons</taxon>
        <taxon>Gunneridae</taxon>
        <taxon>Pentapetalae</taxon>
        <taxon>rosids</taxon>
        <taxon>fabids</taxon>
        <taxon>Fabales</taxon>
        <taxon>Fabaceae</taxon>
        <taxon>Papilionoideae</taxon>
        <taxon>50 kb inversion clade</taxon>
        <taxon>dalbergioids sensu lato</taxon>
        <taxon>Dalbergieae</taxon>
        <taxon>Pterocarpus clade</taxon>
        <taxon>Stylosanthes</taxon>
    </lineage>
</organism>
<name>A0ABU6XI16_9FABA</name>
<feature type="region of interest" description="Disordered" evidence="1">
    <location>
        <begin position="89"/>
        <end position="108"/>
    </location>
</feature>
<sequence length="217" mass="23692">LPYGVAPPVSIAGRRSGSPQIVIVTVTANTILAIQQPALVTLRTSHLRLRLQLCNADYVFDHRPAIVFLDAIIFLDQPCPKEREISYRKGLGSSSEDPPRGCAARGSSPPSFILSSKLRSTLRSWFCSSTVGLGFFAMAISSTTVLAAVLILFFQALIRCANVAFGHILALFLLLCAFEQVLRLEGHRISTTESSPTTFILRHPCMPQPTSHHHPSL</sequence>
<dbReference type="Proteomes" id="UP001341840">
    <property type="component" value="Unassembled WGS sequence"/>
</dbReference>
<feature type="transmembrane region" description="Helical" evidence="2">
    <location>
        <begin position="164"/>
        <end position="182"/>
    </location>
</feature>
<keyword evidence="2" id="KW-0472">Membrane</keyword>
<keyword evidence="4" id="KW-1185">Reference proteome</keyword>
<feature type="non-terminal residue" evidence="3">
    <location>
        <position position="1"/>
    </location>
</feature>